<keyword evidence="4" id="KW-0732">Signal</keyword>
<dbReference type="GO" id="GO:0006798">
    <property type="term" value="P:polyphosphate catabolic process"/>
    <property type="evidence" value="ECO:0007669"/>
    <property type="project" value="TreeGrafter"/>
</dbReference>
<evidence type="ECO:0000256" key="2">
    <source>
        <dbReference type="ARBA" id="ARBA00023180"/>
    </source>
</evidence>
<dbReference type="InterPro" id="IPR004843">
    <property type="entry name" value="Calcineurin-like_PHP"/>
</dbReference>
<evidence type="ECO:0000256" key="4">
    <source>
        <dbReference type="SAM" id="SignalP"/>
    </source>
</evidence>
<reference evidence="6" key="1">
    <citation type="submission" date="2023-03" db="EMBL/GenBank/DDBJ databases">
        <title>Mating type loci evolution in Malassezia.</title>
        <authorList>
            <person name="Coelho M.A."/>
        </authorList>
    </citation>
    <scope>NUCLEOTIDE SEQUENCE</scope>
    <source>
        <strain evidence="6">CBS 14135</strain>
    </source>
</reference>
<evidence type="ECO:0000259" key="5">
    <source>
        <dbReference type="Pfam" id="PF00149"/>
    </source>
</evidence>
<organism evidence="6 7">
    <name type="scientific">Malassezia brasiliensis</name>
    <dbReference type="NCBI Taxonomy" id="1821822"/>
    <lineage>
        <taxon>Eukaryota</taxon>
        <taxon>Fungi</taxon>
        <taxon>Dikarya</taxon>
        <taxon>Basidiomycota</taxon>
        <taxon>Ustilaginomycotina</taxon>
        <taxon>Malasseziomycetes</taxon>
        <taxon>Malasseziales</taxon>
        <taxon>Malasseziaceae</taxon>
        <taxon>Malassezia</taxon>
    </lineage>
</organism>
<feature type="domain" description="Calcineurin-like phosphoesterase" evidence="5">
    <location>
        <begin position="37"/>
        <end position="235"/>
    </location>
</feature>
<dbReference type="PANTHER" id="PTHR10340">
    <property type="entry name" value="SPHINGOMYELIN PHOSPHODIESTERASE"/>
    <property type="match status" value="1"/>
</dbReference>
<name>A0AAF0IP43_9BASI</name>
<feature type="signal peptide" evidence="4">
    <location>
        <begin position="1"/>
        <end position="18"/>
    </location>
</feature>
<protein>
    <submittedName>
        <fullName evidence="6">Endopolyphosphatase</fullName>
        <ecNumber evidence="6">3.6.1.10</ecNumber>
    </submittedName>
</protein>
<dbReference type="AlphaFoldDB" id="A0AAF0IP43"/>
<accession>A0AAF0IP43</accession>
<keyword evidence="2" id="KW-0325">Glycoprotein</keyword>
<feature type="region of interest" description="Disordered" evidence="3">
    <location>
        <begin position="446"/>
        <end position="481"/>
    </location>
</feature>
<dbReference type="InterPro" id="IPR029052">
    <property type="entry name" value="Metallo-depent_PP-like"/>
</dbReference>
<sequence>MVWTRGVLALCAATLVAAVQEPYVLPMHEPGTPLSGRFLHITDMHLDTGYKEDSAVVSSCHHNKPHDKHGGEWRAGHWGTPVSDCDSPLRLGNATLDWVARNWNVTSVDRHESVQPKDMFDFVIWTGDSARHDQDPLIPRTGDQTLAANRYAVDLMERTFPNIPIVPNIGNNDIALHNIMPRGPNKELRQFLEIWRKHIPEDQTETFLEGGFFAKDVIPDHLGVLSLNTLYFFDSNKGVDGCPKRRRSMSRDEADIGTLQLEWMTQQLLRFRRRNMQVHIIGHVPATAGNYFPRCFDVYTELVLRFQDTIVGQHFGHMNLDMFFIQESALATASRERKARANNMPVLMKRVEEDLRLDYESLPGSARTNMDYYASFYVSSSIIPTYYPSVRVWTYNTTPVHDNRPGLLHITDEDEAALLDYVRFDSCTPHDTDPDCAQDAPTLLLAESSDVNTQKKQRKHSRPKRRSKRRHNKLPRYASPDAPIRKNTFLTPLGYSQWVLDLPKANKLYEKTLRNQGPDAAAALQVDFDLEYATYPGTTLWHEYFDDKEAPASAKQRHSHRLPSQHHIPVPRHLLERKLQQLRMDSPLKCHVGGCHT</sequence>
<feature type="chain" id="PRO_5042216672" evidence="4">
    <location>
        <begin position="19"/>
        <end position="597"/>
    </location>
</feature>
<evidence type="ECO:0000256" key="1">
    <source>
        <dbReference type="ARBA" id="ARBA00022801"/>
    </source>
</evidence>
<keyword evidence="1 6" id="KW-0378">Hydrolase</keyword>
<dbReference type="InterPro" id="IPR041805">
    <property type="entry name" value="ASMase/PPN1_MPP"/>
</dbReference>
<dbReference type="PANTHER" id="PTHR10340:SF55">
    <property type="entry name" value="ENDOPOLYPHOSPHATASE"/>
    <property type="match status" value="1"/>
</dbReference>
<keyword evidence="7" id="KW-1185">Reference proteome</keyword>
<dbReference type="GO" id="GO:0000298">
    <property type="term" value="F:endopolyphosphatase activity"/>
    <property type="evidence" value="ECO:0007669"/>
    <property type="project" value="UniProtKB-EC"/>
</dbReference>
<dbReference type="GO" id="GO:0004309">
    <property type="term" value="F:exopolyphosphatase activity"/>
    <property type="evidence" value="ECO:0007669"/>
    <property type="project" value="TreeGrafter"/>
</dbReference>
<dbReference type="GO" id="GO:0005615">
    <property type="term" value="C:extracellular space"/>
    <property type="evidence" value="ECO:0007669"/>
    <property type="project" value="TreeGrafter"/>
</dbReference>
<dbReference type="CDD" id="cd00842">
    <property type="entry name" value="MPP_ASMase"/>
    <property type="match status" value="1"/>
</dbReference>
<evidence type="ECO:0000256" key="3">
    <source>
        <dbReference type="SAM" id="MobiDB-lite"/>
    </source>
</evidence>
<evidence type="ECO:0000313" key="6">
    <source>
        <dbReference type="EMBL" id="WFC95834.1"/>
    </source>
</evidence>
<feature type="compositionally biased region" description="Basic residues" evidence="3">
    <location>
        <begin position="455"/>
        <end position="474"/>
    </location>
</feature>
<dbReference type="Pfam" id="PF00149">
    <property type="entry name" value="Metallophos"/>
    <property type="match status" value="1"/>
</dbReference>
<gene>
    <name evidence="6" type="primary">PPN1</name>
    <name evidence="6" type="ORF">MBRA1_002488</name>
</gene>
<evidence type="ECO:0000313" key="7">
    <source>
        <dbReference type="Proteomes" id="UP001216638"/>
    </source>
</evidence>
<dbReference type="EC" id="3.6.1.10" evidence="6"/>
<dbReference type="Proteomes" id="UP001216638">
    <property type="component" value="Chromosome 3"/>
</dbReference>
<dbReference type="SUPFAM" id="SSF56300">
    <property type="entry name" value="Metallo-dependent phosphatases"/>
    <property type="match status" value="1"/>
</dbReference>
<dbReference type="EMBL" id="CP119953">
    <property type="protein sequence ID" value="WFC95834.1"/>
    <property type="molecule type" value="Genomic_DNA"/>
</dbReference>
<proteinExistence type="predicted"/>
<dbReference type="GO" id="GO:0008081">
    <property type="term" value="F:phosphoric diester hydrolase activity"/>
    <property type="evidence" value="ECO:0007669"/>
    <property type="project" value="TreeGrafter"/>
</dbReference>
<dbReference type="GO" id="GO:0000324">
    <property type="term" value="C:fungal-type vacuole"/>
    <property type="evidence" value="ECO:0007669"/>
    <property type="project" value="TreeGrafter"/>
</dbReference>